<feature type="region of interest" description="Disordered" evidence="1">
    <location>
        <begin position="99"/>
        <end position="153"/>
    </location>
</feature>
<accession>A0A1Y1ZQT8</accession>
<protein>
    <submittedName>
        <fullName evidence="2">Uncharacterized protein</fullName>
    </submittedName>
</protein>
<evidence type="ECO:0000256" key="1">
    <source>
        <dbReference type="SAM" id="MobiDB-lite"/>
    </source>
</evidence>
<comment type="caution">
    <text evidence="2">The sequence shown here is derived from an EMBL/GenBank/DDBJ whole genome shotgun (WGS) entry which is preliminary data.</text>
</comment>
<feature type="compositionally biased region" description="Low complexity" evidence="1">
    <location>
        <begin position="109"/>
        <end position="119"/>
    </location>
</feature>
<dbReference type="AlphaFoldDB" id="A0A1Y1ZQT8"/>
<gene>
    <name evidence="2" type="ORF">BCR34DRAFT_613876</name>
</gene>
<name>A0A1Y1ZQT8_9PLEO</name>
<evidence type="ECO:0000313" key="2">
    <source>
        <dbReference type="EMBL" id="ORY12613.1"/>
    </source>
</evidence>
<sequence>MLLKATRINSRDSKVSGYVLKDVLENPLRTQPTHGRGVIIAASTTPTALRVDKPIRRYITNSGTSNSNCSSGYIRAVGEGESVNVLGAIAAASVHLATAPVSTPPPAQAPAQVPVSGHGLEQGQGQRGQGEKRKRSSNHAPKGPNKKHKKGRK</sequence>
<reference evidence="2 3" key="1">
    <citation type="submission" date="2016-07" db="EMBL/GenBank/DDBJ databases">
        <title>Pervasive Adenine N6-methylation of Active Genes in Fungi.</title>
        <authorList>
            <consortium name="DOE Joint Genome Institute"/>
            <person name="Mondo S.J."/>
            <person name="Dannebaum R.O."/>
            <person name="Kuo R.C."/>
            <person name="Labutti K."/>
            <person name="Haridas S."/>
            <person name="Kuo A."/>
            <person name="Salamov A."/>
            <person name="Ahrendt S.R."/>
            <person name="Lipzen A."/>
            <person name="Sullivan W."/>
            <person name="Andreopoulos W.B."/>
            <person name="Clum A."/>
            <person name="Lindquist E."/>
            <person name="Daum C."/>
            <person name="Ramamoorthy G.K."/>
            <person name="Gryganskyi A."/>
            <person name="Culley D."/>
            <person name="Magnuson J.K."/>
            <person name="James T.Y."/>
            <person name="O'Malley M.A."/>
            <person name="Stajich J.E."/>
            <person name="Spatafora J.W."/>
            <person name="Visel A."/>
            <person name="Grigoriev I.V."/>
        </authorList>
    </citation>
    <scope>NUCLEOTIDE SEQUENCE [LARGE SCALE GENOMIC DNA]</scope>
    <source>
        <strain evidence="2 3">CBS 115471</strain>
    </source>
</reference>
<dbReference type="Proteomes" id="UP000193144">
    <property type="component" value="Unassembled WGS sequence"/>
</dbReference>
<organism evidence="2 3">
    <name type="scientific">Clohesyomyces aquaticus</name>
    <dbReference type="NCBI Taxonomy" id="1231657"/>
    <lineage>
        <taxon>Eukaryota</taxon>
        <taxon>Fungi</taxon>
        <taxon>Dikarya</taxon>
        <taxon>Ascomycota</taxon>
        <taxon>Pezizomycotina</taxon>
        <taxon>Dothideomycetes</taxon>
        <taxon>Pleosporomycetidae</taxon>
        <taxon>Pleosporales</taxon>
        <taxon>Lindgomycetaceae</taxon>
        <taxon>Clohesyomyces</taxon>
    </lineage>
</organism>
<dbReference type="EMBL" id="MCFA01000049">
    <property type="protein sequence ID" value="ORY12613.1"/>
    <property type="molecule type" value="Genomic_DNA"/>
</dbReference>
<evidence type="ECO:0000313" key="3">
    <source>
        <dbReference type="Proteomes" id="UP000193144"/>
    </source>
</evidence>
<proteinExistence type="predicted"/>
<keyword evidence="3" id="KW-1185">Reference proteome</keyword>
<feature type="compositionally biased region" description="Basic residues" evidence="1">
    <location>
        <begin position="144"/>
        <end position="153"/>
    </location>
</feature>